<evidence type="ECO:0000313" key="2">
    <source>
        <dbReference type="EMBL" id="CZR66365.1"/>
    </source>
</evidence>
<protein>
    <submittedName>
        <fullName evidence="2">Uncharacterized protein</fullName>
    </submittedName>
</protein>
<organism evidence="2 3">
    <name type="scientific">Phialocephala subalpina</name>
    <dbReference type="NCBI Taxonomy" id="576137"/>
    <lineage>
        <taxon>Eukaryota</taxon>
        <taxon>Fungi</taxon>
        <taxon>Dikarya</taxon>
        <taxon>Ascomycota</taxon>
        <taxon>Pezizomycotina</taxon>
        <taxon>Leotiomycetes</taxon>
        <taxon>Helotiales</taxon>
        <taxon>Mollisiaceae</taxon>
        <taxon>Phialocephala</taxon>
        <taxon>Phialocephala fortinii species complex</taxon>
    </lineage>
</organism>
<feature type="region of interest" description="Disordered" evidence="1">
    <location>
        <begin position="118"/>
        <end position="168"/>
    </location>
</feature>
<evidence type="ECO:0000256" key="1">
    <source>
        <dbReference type="SAM" id="MobiDB-lite"/>
    </source>
</evidence>
<dbReference type="AlphaFoldDB" id="A0A1L7XMT8"/>
<gene>
    <name evidence="2" type="ORF">PAC_16266</name>
</gene>
<dbReference type="Proteomes" id="UP000184330">
    <property type="component" value="Unassembled WGS sequence"/>
</dbReference>
<keyword evidence="3" id="KW-1185">Reference proteome</keyword>
<feature type="compositionally biased region" description="Low complexity" evidence="1">
    <location>
        <begin position="381"/>
        <end position="391"/>
    </location>
</feature>
<name>A0A1L7XMT8_9HELO</name>
<dbReference type="EMBL" id="FJOG01000036">
    <property type="protein sequence ID" value="CZR66365.1"/>
    <property type="molecule type" value="Genomic_DNA"/>
</dbReference>
<sequence>MAFGPFMPPPRQETSKSLYSTFIAKLTEDPRSAISSEFEDHSLESFLEHNLTSYVCPAELGAASNNDSYVAFSNIFASGYEDLETLYPLSFRYEYSNYLDSITDLSALPTNPSLATPSQLSQYHDIPPTVPSAILQPQGHYSQPGTSLQLPGLSPPSLSHSPQEPSLLPRAPVQASSFELYNPKTSCDSTVENTRILMHHQLVHQHLGYQDNTVTSQQHIIPELPQDQPQQQLSTTSRLTSQSSGDSIVPSPNPGLFAQIPPQQIPARSRRKHDRQLKCTSCSKVFLRRCDLNLELSLIQKLSLTQAEVNTARATSAHSSVTSPVATIPKDLRYKKISAVISIPFTARAPSLVTFQVVEKRFRAFSVTTASNNPSSNRLQSRTPSPSPTIRSSTFGMESTIWRSPKRARHIMYWLQSPYSIYRNAGKSGSGKTTFMKYLYNDSSTNIGSALVAWTETFYAKEELRFDITYSSSDKLPSLPRHKMIANETNLGPGDPETIWNSMASHLPQGEPLFRCTSRFSFTPTQKQSRESRFLQSFCRSYRMKIRYEVRNEPEVDEHGRSSKGWDEEWGSFWVPIFHSRIGQLFDRDHVWAVTQTMVSLETLALWAMHNVYAFKVYPGFWGRLLLGSS</sequence>
<feature type="region of interest" description="Disordered" evidence="1">
    <location>
        <begin position="224"/>
        <end position="259"/>
    </location>
</feature>
<accession>A0A1L7XMT8</accession>
<feature type="compositionally biased region" description="Polar residues" evidence="1">
    <location>
        <begin position="369"/>
        <end position="380"/>
    </location>
</feature>
<dbReference type="OrthoDB" id="10628995at2759"/>
<feature type="compositionally biased region" description="Low complexity" evidence="1">
    <location>
        <begin position="147"/>
        <end position="168"/>
    </location>
</feature>
<feature type="region of interest" description="Disordered" evidence="1">
    <location>
        <begin position="369"/>
        <end position="391"/>
    </location>
</feature>
<proteinExistence type="predicted"/>
<reference evidence="2 3" key="1">
    <citation type="submission" date="2016-03" db="EMBL/GenBank/DDBJ databases">
        <authorList>
            <person name="Ploux O."/>
        </authorList>
    </citation>
    <scope>NUCLEOTIDE SEQUENCE [LARGE SCALE GENOMIC DNA]</scope>
    <source>
        <strain evidence="2 3">UAMH 11012</strain>
    </source>
</reference>
<evidence type="ECO:0000313" key="3">
    <source>
        <dbReference type="Proteomes" id="UP000184330"/>
    </source>
</evidence>
<feature type="compositionally biased region" description="Low complexity" evidence="1">
    <location>
        <begin position="224"/>
        <end position="244"/>
    </location>
</feature>